<gene>
    <name evidence="7" type="ORF">R3W88_008101</name>
</gene>
<evidence type="ECO:0000256" key="2">
    <source>
        <dbReference type="ARBA" id="ARBA00022771"/>
    </source>
</evidence>
<comment type="caution">
    <text evidence="7">The sequence shown here is derived from an EMBL/GenBank/DDBJ whole genome shotgun (WGS) entry which is preliminary data.</text>
</comment>
<protein>
    <recommendedName>
        <fullName evidence="6">GRF-type domain-containing protein</fullName>
    </recommendedName>
</protein>
<evidence type="ECO:0000256" key="4">
    <source>
        <dbReference type="PROSITE-ProRule" id="PRU01343"/>
    </source>
</evidence>
<evidence type="ECO:0000256" key="1">
    <source>
        <dbReference type="ARBA" id="ARBA00022723"/>
    </source>
</evidence>
<name>A0AAV9M6Z1_9SOLN</name>
<keyword evidence="5" id="KW-0175">Coiled coil</keyword>
<evidence type="ECO:0000313" key="7">
    <source>
        <dbReference type="EMBL" id="KAK4733840.1"/>
    </source>
</evidence>
<feature type="domain" description="GRF-type" evidence="6">
    <location>
        <begin position="10"/>
        <end position="52"/>
    </location>
</feature>
<keyword evidence="2 4" id="KW-0863">Zinc-finger</keyword>
<evidence type="ECO:0000259" key="6">
    <source>
        <dbReference type="PROSITE" id="PS51999"/>
    </source>
</evidence>
<keyword evidence="1" id="KW-0479">Metal-binding</keyword>
<feature type="coiled-coil region" evidence="5">
    <location>
        <begin position="71"/>
        <end position="112"/>
    </location>
</feature>
<keyword evidence="8" id="KW-1185">Reference proteome</keyword>
<evidence type="ECO:0000256" key="3">
    <source>
        <dbReference type="ARBA" id="ARBA00022833"/>
    </source>
</evidence>
<dbReference type="EMBL" id="JAWPEI010000002">
    <property type="protein sequence ID" value="KAK4733840.1"/>
    <property type="molecule type" value="Genomic_DNA"/>
</dbReference>
<keyword evidence="3" id="KW-0862">Zinc</keyword>
<accession>A0AAV9M6Z1</accession>
<dbReference type="Proteomes" id="UP001311915">
    <property type="component" value="Unassembled WGS sequence"/>
</dbReference>
<sequence length="118" mass="14041">MSQNLKADICNYGDYCCLKTLSTLLNSCRRFVRCKASKEHDGYNYFRWIDPLLESADFKSSKLMSYLMNRFKDGENPIDRLKDKMKQLKEERDSLKLKLNENEEKMMVVNQKLKEVKL</sequence>
<evidence type="ECO:0000256" key="5">
    <source>
        <dbReference type="SAM" id="Coils"/>
    </source>
</evidence>
<evidence type="ECO:0000313" key="8">
    <source>
        <dbReference type="Proteomes" id="UP001311915"/>
    </source>
</evidence>
<organism evidence="7 8">
    <name type="scientific">Solanum pinnatisectum</name>
    <name type="common">tansyleaf nightshade</name>
    <dbReference type="NCBI Taxonomy" id="50273"/>
    <lineage>
        <taxon>Eukaryota</taxon>
        <taxon>Viridiplantae</taxon>
        <taxon>Streptophyta</taxon>
        <taxon>Embryophyta</taxon>
        <taxon>Tracheophyta</taxon>
        <taxon>Spermatophyta</taxon>
        <taxon>Magnoliopsida</taxon>
        <taxon>eudicotyledons</taxon>
        <taxon>Gunneridae</taxon>
        <taxon>Pentapetalae</taxon>
        <taxon>asterids</taxon>
        <taxon>lamiids</taxon>
        <taxon>Solanales</taxon>
        <taxon>Solanaceae</taxon>
        <taxon>Solanoideae</taxon>
        <taxon>Solaneae</taxon>
        <taxon>Solanum</taxon>
    </lineage>
</organism>
<proteinExistence type="predicted"/>
<reference evidence="7 8" key="1">
    <citation type="submission" date="2023-10" db="EMBL/GenBank/DDBJ databases">
        <title>Genome-Wide Identification Analysis in wild type Solanum Pinnatisectum Reveals Some Genes Defensing Phytophthora Infestans.</title>
        <authorList>
            <person name="Sun C."/>
        </authorList>
    </citation>
    <scope>NUCLEOTIDE SEQUENCE [LARGE SCALE GENOMIC DNA]</scope>
    <source>
        <strain evidence="7">LQN</strain>
        <tissue evidence="7">Leaf</tissue>
    </source>
</reference>
<dbReference type="AlphaFoldDB" id="A0AAV9M6Z1"/>
<dbReference type="PANTHER" id="PTHR33248">
    <property type="entry name" value="ZINC ION-BINDING PROTEIN"/>
    <property type="match status" value="1"/>
</dbReference>
<dbReference type="PROSITE" id="PS51999">
    <property type="entry name" value="ZF_GRF"/>
    <property type="match status" value="1"/>
</dbReference>
<dbReference type="GO" id="GO:0008270">
    <property type="term" value="F:zinc ion binding"/>
    <property type="evidence" value="ECO:0007669"/>
    <property type="project" value="UniProtKB-KW"/>
</dbReference>
<dbReference type="InterPro" id="IPR010666">
    <property type="entry name" value="Znf_GRF"/>
</dbReference>